<evidence type="ECO:0000256" key="1">
    <source>
        <dbReference type="ARBA" id="ARBA00004370"/>
    </source>
</evidence>
<dbReference type="Proteomes" id="UP000485058">
    <property type="component" value="Unassembled WGS sequence"/>
</dbReference>
<keyword evidence="9" id="KW-1185">Reference proteome</keyword>
<evidence type="ECO:0000313" key="8">
    <source>
        <dbReference type="EMBL" id="GFH10753.1"/>
    </source>
</evidence>
<dbReference type="PANTHER" id="PTHR11920">
    <property type="entry name" value="GUANYLYL CYCLASE"/>
    <property type="match status" value="1"/>
</dbReference>
<evidence type="ECO:0000256" key="6">
    <source>
        <dbReference type="ARBA" id="ARBA00023239"/>
    </source>
</evidence>
<accession>A0A699YKZ1</accession>
<evidence type="ECO:0000259" key="7">
    <source>
        <dbReference type="PROSITE" id="PS50125"/>
    </source>
</evidence>
<dbReference type="AlphaFoldDB" id="A0A699YKZ1"/>
<dbReference type="GO" id="GO:0000166">
    <property type="term" value="F:nucleotide binding"/>
    <property type="evidence" value="ECO:0007669"/>
    <property type="project" value="UniProtKB-KW"/>
</dbReference>
<evidence type="ECO:0000256" key="5">
    <source>
        <dbReference type="ARBA" id="ARBA00023136"/>
    </source>
</evidence>
<dbReference type="SUPFAM" id="SSF55073">
    <property type="entry name" value="Nucleotide cyclase"/>
    <property type="match status" value="1"/>
</dbReference>
<sequence length="172" mass="18257">MVTAGLLVHDLEHAATMVRFGLAMQQAAAQVMMPNGAGPVQMRIGIHSGPVLSGVIGKIRKRFCLVGHTVNCASRMESGGIPGRIQVSSSTHALLQHCSEFQWESRGPIEVKGLGTMTPYLLVALDTKGVDILFPQDGITDARSAVRGQAATAAEELLTGQECRPLPRDSLS</sequence>
<keyword evidence="3" id="KW-0547">Nucleotide-binding</keyword>
<dbReference type="GO" id="GO:0007168">
    <property type="term" value="P:receptor guanylyl cyclase signaling pathway"/>
    <property type="evidence" value="ECO:0007669"/>
    <property type="project" value="TreeGrafter"/>
</dbReference>
<dbReference type="PROSITE" id="PS50125">
    <property type="entry name" value="GUANYLATE_CYCLASE_2"/>
    <property type="match status" value="1"/>
</dbReference>
<feature type="non-terminal residue" evidence="8">
    <location>
        <position position="172"/>
    </location>
</feature>
<name>A0A699YKZ1_HAELA</name>
<dbReference type="GO" id="GO:0004016">
    <property type="term" value="F:adenylate cyclase activity"/>
    <property type="evidence" value="ECO:0007669"/>
    <property type="project" value="TreeGrafter"/>
</dbReference>
<dbReference type="GO" id="GO:0005886">
    <property type="term" value="C:plasma membrane"/>
    <property type="evidence" value="ECO:0007669"/>
    <property type="project" value="TreeGrafter"/>
</dbReference>
<feature type="non-terminal residue" evidence="8">
    <location>
        <position position="1"/>
    </location>
</feature>
<evidence type="ECO:0000256" key="4">
    <source>
        <dbReference type="ARBA" id="ARBA00022989"/>
    </source>
</evidence>
<dbReference type="PANTHER" id="PTHR11920:SF335">
    <property type="entry name" value="GUANYLATE CYCLASE"/>
    <property type="match status" value="1"/>
</dbReference>
<dbReference type="Pfam" id="PF00211">
    <property type="entry name" value="Guanylate_cyc"/>
    <property type="match status" value="1"/>
</dbReference>
<dbReference type="EMBL" id="BLLF01000343">
    <property type="protein sequence ID" value="GFH10753.1"/>
    <property type="molecule type" value="Genomic_DNA"/>
</dbReference>
<dbReference type="InterPro" id="IPR050401">
    <property type="entry name" value="Cyclic_nucleotide_synthase"/>
</dbReference>
<proteinExistence type="predicted"/>
<dbReference type="InterPro" id="IPR029787">
    <property type="entry name" value="Nucleotide_cyclase"/>
</dbReference>
<protein>
    <submittedName>
        <fullName evidence="8">Guanylate cyclase domain-containing protein</fullName>
    </submittedName>
</protein>
<dbReference type="GO" id="GO:0004383">
    <property type="term" value="F:guanylate cyclase activity"/>
    <property type="evidence" value="ECO:0007669"/>
    <property type="project" value="TreeGrafter"/>
</dbReference>
<keyword evidence="5" id="KW-0472">Membrane</keyword>
<dbReference type="SMART" id="SM00044">
    <property type="entry name" value="CYCc"/>
    <property type="match status" value="1"/>
</dbReference>
<keyword evidence="4" id="KW-1133">Transmembrane helix</keyword>
<gene>
    <name evidence="8" type="ORF">HaLaN_06123</name>
</gene>
<feature type="domain" description="Guanylate cyclase" evidence="7">
    <location>
        <begin position="1"/>
        <end position="77"/>
    </location>
</feature>
<keyword evidence="6" id="KW-0456">Lyase</keyword>
<evidence type="ECO:0000313" key="9">
    <source>
        <dbReference type="Proteomes" id="UP000485058"/>
    </source>
</evidence>
<reference evidence="8 9" key="1">
    <citation type="submission" date="2020-02" db="EMBL/GenBank/DDBJ databases">
        <title>Draft genome sequence of Haematococcus lacustris strain NIES-144.</title>
        <authorList>
            <person name="Morimoto D."/>
            <person name="Nakagawa S."/>
            <person name="Yoshida T."/>
            <person name="Sawayama S."/>
        </authorList>
    </citation>
    <scope>NUCLEOTIDE SEQUENCE [LARGE SCALE GENOMIC DNA]</scope>
    <source>
        <strain evidence="8 9">NIES-144</strain>
    </source>
</reference>
<evidence type="ECO:0000256" key="2">
    <source>
        <dbReference type="ARBA" id="ARBA00022692"/>
    </source>
</evidence>
<dbReference type="CDD" id="cd07302">
    <property type="entry name" value="CHD"/>
    <property type="match status" value="1"/>
</dbReference>
<dbReference type="GO" id="GO:0035556">
    <property type="term" value="P:intracellular signal transduction"/>
    <property type="evidence" value="ECO:0007669"/>
    <property type="project" value="InterPro"/>
</dbReference>
<dbReference type="Gene3D" id="3.30.70.1230">
    <property type="entry name" value="Nucleotide cyclase"/>
    <property type="match status" value="1"/>
</dbReference>
<keyword evidence="2" id="KW-0812">Transmembrane</keyword>
<evidence type="ECO:0000256" key="3">
    <source>
        <dbReference type="ARBA" id="ARBA00022741"/>
    </source>
</evidence>
<comment type="caution">
    <text evidence="8">The sequence shown here is derived from an EMBL/GenBank/DDBJ whole genome shotgun (WGS) entry which is preliminary data.</text>
</comment>
<organism evidence="8 9">
    <name type="scientific">Haematococcus lacustris</name>
    <name type="common">Green alga</name>
    <name type="synonym">Haematococcus pluvialis</name>
    <dbReference type="NCBI Taxonomy" id="44745"/>
    <lineage>
        <taxon>Eukaryota</taxon>
        <taxon>Viridiplantae</taxon>
        <taxon>Chlorophyta</taxon>
        <taxon>core chlorophytes</taxon>
        <taxon>Chlorophyceae</taxon>
        <taxon>CS clade</taxon>
        <taxon>Chlamydomonadales</taxon>
        <taxon>Haematococcaceae</taxon>
        <taxon>Haematococcus</taxon>
    </lineage>
</organism>
<dbReference type="InterPro" id="IPR001054">
    <property type="entry name" value="A/G_cyclase"/>
</dbReference>
<dbReference type="GO" id="GO:0001653">
    <property type="term" value="F:peptide receptor activity"/>
    <property type="evidence" value="ECO:0007669"/>
    <property type="project" value="TreeGrafter"/>
</dbReference>
<comment type="subcellular location">
    <subcellularLocation>
        <location evidence="1">Membrane</location>
    </subcellularLocation>
</comment>